<evidence type="ECO:0000256" key="4">
    <source>
        <dbReference type="ARBA" id="ARBA00023170"/>
    </source>
</evidence>
<dbReference type="CDD" id="cd00637">
    <property type="entry name" value="7tm_classA_rhodopsin-like"/>
    <property type="match status" value="1"/>
</dbReference>
<keyword evidence="7" id="KW-1133">Transmembrane helix</keyword>
<dbReference type="EMBL" id="CALNXI010000920">
    <property type="protein sequence ID" value="CAH3146907.1"/>
    <property type="molecule type" value="Genomic_DNA"/>
</dbReference>
<feature type="transmembrane region" description="Helical" evidence="7">
    <location>
        <begin position="169"/>
        <end position="197"/>
    </location>
</feature>
<evidence type="ECO:0008006" key="10">
    <source>
        <dbReference type="Google" id="ProtNLM"/>
    </source>
</evidence>
<accession>A0ABN8PME6</accession>
<protein>
    <recommendedName>
        <fullName evidence="10">G-protein coupled receptors family 1 profile domain-containing protein</fullName>
    </recommendedName>
</protein>
<keyword evidence="5" id="KW-0325">Glycoprotein</keyword>
<keyword evidence="9" id="KW-1185">Reference proteome</keyword>
<dbReference type="PANTHER" id="PTHR24246:SF27">
    <property type="entry name" value="ADENOSINE RECEPTOR, ISOFORM A"/>
    <property type="match status" value="1"/>
</dbReference>
<sequence length="304" mass="35349">MNKSFSGKQPIKKFDEIVLMCNGCFSLVLAVTIFLTNILLVMATRRNPLRFNKVIDKINIASFYLNLLACVFFLPCFGITVILQSLQMTKTTVLFASNPSYLSVTVLLFTQSNVDAALLRTIERSSAFILPHFHRRFMTKNRVLITLLLSESCALTFACLQLTGKNKIVFYTVYIHMFISAPMFVMFILVSITYWNIKTNNRVMNRETLQSAEKLELHRKRASRTSRKYLILVLLLTVPMFLCILPWYILTIIYVTYKDSVETDAAFLAEQFSISFLFFPDLFLPIIKTLRFKEYYNSIKRFRK</sequence>
<feature type="transmembrane region" description="Helical" evidence="7">
    <location>
        <begin position="143"/>
        <end position="163"/>
    </location>
</feature>
<keyword evidence="2" id="KW-1003">Cell membrane</keyword>
<evidence type="ECO:0000256" key="5">
    <source>
        <dbReference type="ARBA" id="ARBA00023180"/>
    </source>
</evidence>
<keyword evidence="6" id="KW-0807">Transducer</keyword>
<dbReference type="PANTHER" id="PTHR24246">
    <property type="entry name" value="OLFACTORY RECEPTOR AND ADENOSINE RECEPTOR"/>
    <property type="match status" value="1"/>
</dbReference>
<keyword evidence="7" id="KW-0812">Transmembrane</keyword>
<keyword evidence="4" id="KW-0675">Receptor</keyword>
<feature type="transmembrane region" description="Helical" evidence="7">
    <location>
        <begin position="267"/>
        <end position="287"/>
    </location>
</feature>
<evidence type="ECO:0000256" key="7">
    <source>
        <dbReference type="SAM" id="Phobius"/>
    </source>
</evidence>
<comment type="caution">
    <text evidence="8">The sequence shown here is derived from an EMBL/GenBank/DDBJ whole genome shotgun (WGS) entry which is preliminary data.</text>
</comment>
<feature type="transmembrane region" description="Helical" evidence="7">
    <location>
        <begin position="17"/>
        <end position="42"/>
    </location>
</feature>
<feature type="transmembrane region" description="Helical" evidence="7">
    <location>
        <begin position="229"/>
        <end position="255"/>
    </location>
</feature>
<evidence type="ECO:0000313" key="8">
    <source>
        <dbReference type="EMBL" id="CAH3146907.1"/>
    </source>
</evidence>
<reference evidence="8 9" key="1">
    <citation type="submission" date="2022-05" db="EMBL/GenBank/DDBJ databases">
        <authorList>
            <consortium name="Genoscope - CEA"/>
            <person name="William W."/>
        </authorList>
    </citation>
    <scope>NUCLEOTIDE SEQUENCE [LARGE SCALE GENOMIC DNA]</scope>
</reference>
<evidence type="ECO:0000256" key="6">
    <source>
        <dbReference type="ARBA" id="ARBA00023224"/>
    </source>
</evidence>
<comment type="subcellular location">
    <subcellularLocation>
        <location evidence="1">Cell membrane</location>
        <topology evidence="1">Multi-pass membrane protein</topology>
    </subcellularLocation>
</comment>
<keyword evidence="7" id="KW-0472">Membrane</keyword>
<keyword evidence="3" id="KW-0297">G-protein coupled receptor</keyword>
<proteinExistence type="predicted"/>
<dbReference type="Gene3D" id="1.20.1070.10">
    <property type="entry name" value="Rhodopsin 7-helix transmembrane proteins"/>
    <property type="match status" value="1"/>
</dbReference>
<gene>
    <name evidence="8" type="ORF">PEVE_00044126</name>
</gene>
<dbReference type="SUPFAM" id="SSF81321">
    <property type="entry name" value="Family A G protein-coupled receptor-like"/>
    <property type="match status" value="1"/>
</dbReference>
<organism evidence="8 9">
    <name type="scientific">Porites evermanni</name>
    <dbReference type="NCBI Taxonomy" id="104178"/>
    <lineage>
        <taxon>Eukaryota</taxon>
        <taxon>Metazoa</taxon>
        <taxon>Cnidaria</taxon>
        <taxon>Anthozoa</taxon>
        <taxon>Hexacorallia</taxon>
        <taxon>Scleractinia</taxon>
        <taxon>Fungiina</taxon>
        <taxon>Poritidae</taxon>
        <taxon>Porites</taxon>
    </lineage>
</organism>
<evidence type="ECO:0000313" key="9">
    <source>
        <dbReference type="Proteomes" id="UP001159427"/>
    </source>
</evidence>
<evidence type="ECO:0000256" key="2">
    <source>
        <dbReference type="ARBA" id="ARBA00022475"/>
    </source>
</evidence>
<feature type="transmembrane region" description="Helical" evidence="7">
    <location>
        <begin position="63"/>
        <end position="86"/>
    </location>
</feature>
<dbReference type="Proteomes" id="UP001159427">
    <property type="component" value="Unassembled WGS sequence"/>
</dbReference>
<name>A0ABN8PME6_9CNID</name>
<evidence type="ECO:0000256" key="1">
    <source>
        <dbReference type="ARBA" id="ARBA00004651"/>
    </source>
</evidence>
<evidence type="ECO:0000256" key="3">
    <source>
        <dbReference type="ARBA" id="ARBA00023040"/>
    </source>
</evidence>